<gene>
    <name evidence="1" type="ordered locus">Bind_0645</name>
</gene>
<sequence length="94" mass="11004">MPQFARFFDFFLPSQMGFIERSKQARLVEADALYLISHYNDQAYREARDRARGKCLDKSRSASHWKKVKLTIAAQQRLIVGAHNGKKWQEAFQV</sequence>
<dbReference type="Proteomes" id="UP000001695">
    <property type="component" value="Chromosome"/>
</dbReference>
<keyword evidence="2" id="KW-1185">Reference proteome</keyword>
<reference evidence="2" key="1">
    <citation type="submission" date="2008-03" db="EMBL/GenBank/DDBJ databases">
        <title>Complete sequence of chromosome of Beijerinckia indica subsp. indica ATCC 9039.</title>
        <authorList>
            <consortium name="US DOE Joint Genome Institute"/>
            <person name="Copeland A."/>
            <person name="Lucas S."/>
            <person name="Lapidus A."/>
            <person name="Glavina del Rio T."/>
            <person name="Dalin E."/>
            <person name="Tice H."/>
            <person name="Bruce D."/>
            <person name="Goodwin L."/>
            <person name="Pitluck S."/>
            <person name="LaButti K."/>
            <person name="Schmutz J."/>
            <person name="Larimer F."/>
            <person name="Land M."/>
            <person name="Hauser L."/>
            <person name="Kyrpides N."/>
            <person name="Mikhailova N."/>
            <person name="Dunfield P.F."/>
            <person name="Dedysh S.N."/>
            <person name="Liesack W."/>
            <person name="Saw J.H."/>
            <person name="Alam M."/>
            <person name="Chen Y."/>
            <person name="Murrell J.C."/>
            <person name="Richardson P."/>
        </authorList>
    </citation>
    <scope>NUCLEOTIDE SEQUENCE [LARGE SCALE GENOMIC DNA]</scope>
    <source>
        <strain evidence="2">ATCC 9039 / DSM 1715 / NCIMB 8712</strain>
    </source>
</reference>
<evidence type="ECO:0000313" key="2">
    <source>
        <dbReference type="Proteomes" id="UP000001695"/>
    </source>
</evidence>
<dbReference type="RefSeq" id="WP_012383653.1">
    <property type="nucleotide sequence ID" value="NC_010581.1"/>
</dbReference>
<evidence type="ECO:0000313" key="1">
    <source>
        <dbReference type="EMBL" id="ACB94295.1"/>
    </source>
</evidence>
<dbReference type="OrthoDB" id="8453753at2"/>
<dbReference type="HOGENOM" id="CLU_2380403_0_0_5"/>
<dbReference type="AlphaFoldDB" id="B2IFT4"/>
<dbReference type="EMBL" id="CP001016">
    <property type="protein sequence ID" value="ACB94295.1"/>
    <property type="molecule type" value="Genomic_DNA"/>
</dbReference>
<dbReference type="eggNOG" id="ENOG502ZNF6">
    <property type="taxonomic scope" value="Bacteria"/>
</dbReference>
<dbReference type="KEGG" id="bid:Bind_0645"/>
<organism evidence="1 2">
    <name type="scientific">Beijerinckia indica subsp. indica (strain ATCC 9039 / DSM 1715 / NCIMB 8712)</name>
    <dbReference type="NCBI Taxonomy" id="395963"/>
    <lineage>
        <taxon>Bacteria</taxon>
        <taxon>Pseudomonadati</taxon>
        <taxon>Pseudomonadota</taxon>
        <taxon>Alphaproteobacteria</taxon>
        <taxon>Hyphomicrobiales</taxon>
        <taxon>Beijerinckiaceae</taxon>
        <taxon>Beijerinckia</taxon>
    </lineage>
</organism>
<accession>B2IFT4</accession>
<reference evidence="1 2" key="2">
    <citation type="journal article" date="2010" name="J. Bacteriol.">
        <title>Complete genome sequence of Beijerinckia indica subsp. indica.</title>
        <authorList>
            <person name="Tamas I."/>
            <person name="Dedysh S.N."/>
            <person name="Liesack W."/>
            <person name="Stott M.B."/>
            <person name="Alam M."/>
            <person name="Murrell J.C."/>
            <person name="Dunfield P.F."/>
        </authorList>
    </citation>
    <scope>NUCLEOTIDE SEQUENCE [LARGE SCALE GENOMIC DNA]</scope>
    <source>
        <strain evidence="2">ATCC 9039 / DSM 1715 / NCIMB 8712</strain>
    </source>
</reference>
<protein>
    <submittedName>
        <fullName evidence="1">Uncharacterized protein</fullName>
    </submittedName>
</protein>
<name>B2IFT4_BEII9</name>
<proteinExistence type="predicted"/>